<organism evidence="1 2">
    <name type="scientific">Alkaliphilus hydrothermalis</name>
    <dbReference type="NCBI Taxonomy" id="1482730"/>
    <lineage>
        <taxon>Bacteria</taxon>
        <taxon>Bacillati</taxon>
        <taxon>Bacillota</taxon>
        <taxon>Clostridia</taxon>
        <taxon>Peptostreptococcales</taxon>
        <taxon>Natronincolaceae</taxon>
        <taxon>Alkaliphilus</taxon>
    </lineage>
</organism>
<gene>
    <name evidence="1" type="ORF">JOC73_001515</name>
</gene>
<comment type="caution">
    <text evidence="1">The sequence shown here is derived from an EMBL/GenBank/DDBJ whole genome shotgun (WGS) entry which is preliminary data.</text>
</comment>
<dbReference type="Proteomes" id="UP001314796">
    <property type="component" value="Unassembled WGS sequence"/>
</dbReference>
<proteinExistence type="predicted"/>
<evidence type="ECO:0000313" key="2">
    <source>
        <dbReference type="Proteomes" id="UP001314796"/>
    </source>
</evidence>
<dbReference type="RefSeq" id="WP_204401663.1">
    <property type="nucleotide sequence ID" value="NZ_JAFBEE010000008.1"/>
</dbReference>
<reference evidence="1 2" key="1">
    <citation type="submission" date="2021-01" db="EMBL/GenBank/DDBJ databases">
        <title>Genomic Encyclopedia of Type Strains, Phase IV (KMG-IV): sequencing the most valuable type-strain genomes for metagenomic binning, comparative biology and taxonomic classification.</title>
        <authorList>
            <person name="Goeker M."/>
        </authorList>
    </citation>
    <scope>NUCLEOTIDE SEQUENCE [LARGE SCALE GENOMIC DNA]</scope>
    <source>
        <strain evidence="1 2">DSM 25890</strain>
    </source>
</reference>
<protein>
    <submittedName>
        <fullName evidence="1">Uncharacterized protein</fullName>
    </submittedName>
</protein>
<sequence length="150" mass="18020">MNNKKKNRFILIATALIILLLTINRYRPRYLTDYMKEEDFNSLYIIKYEMNNNRSQQIEIHDQKQIQDIYNYIAEQKVRRKVKWSSLLRVEDGITYSVHFVGSPNKPNCFINLIGDDYIILQDPYDDKSTTFVYVDSKIDLEYFKELITD</sequence>
<evidence type="ECO:0000313" key="1">
    <source>
        <dbReference type="EMBL" id="MBM7614953.1"/>
    </source>
</evidence>
<accession>A0ABS2NPT7</accession>
<name>A0ABS2NPT7_9FIRM</name>
<dbReference type="EMBL" id="JAFBEE010000008">
    <property type="protein sequence ID" value="MBM7614953.1"/>
    <property type="molecule type" value="Genomic_DNA"/>
</dbReference>
<keyword evidence="2" id="KW-1185">Reference proteome</keyword>